<dbReference type="Proteomes" id="UP000337189">
    <property type="component" value="Unassembled WGS sequence"/>
</dbReference>
<dbReference type="AlphaFoldDB" id="A0A5E4Z093"/>
<accession>A0A5E4Z093</accession>
<organism evidence="2 3">
    <name type="scientific">Pandoraea communis</name>
    <dbReference type="NCBI Taxonomy" id="2508297"/>
    <lineage>
        <taxon>Bacteria</taxon>
        <taxon>Pseudomonadati</taxon>
        <taxon>Pseudomonadota</taxon>
        <taxon>Betaproteobacteria</taxon>
        <taxon>Burkholderiales</taxon>
        <taxon>Burkholderiaceae</taxon>
        <taxon>Pandoraea</taxon>
    </lineage>
</organism>
<evidence type="ECO:0000256" key="1">
    <source>
        <dbReference type="SAM" id="MobiDB-lite"/>
    </source>
</evidence>
<name>A0A5E4Z093_9BURK</name>
<proteinExistence type="predicted"/>
<sequence>MAVVARYSRSAQIAHRIGMRLPDRQHSPKPAPRSGIPVAQIMNHLAVTLNRNMRRAK</sequence>
<feature type="region of interest" description="Disordered" evidence="1">
    <location>
        <begin position="16"/>
        <end position="37"/>
    </location>
</feature>
<evidence type="ECO:0000313" key="2">
    <source>
        <dbReference type="EMBL" id="VVE53750.1"/>
    </source>
</evidence>
<dbReference type="RefSeq" id="WP_168162863.1">
    <property type="nucleotide sequence ID" value="NZ_CABPSJ010000009.1"/>
</dbReference>
<protein>
    <submittedName>
        <fullName evidence="2">Uncharacterized protein</fullName>
    </submittedName>
</protein>
<dbReference type="EMBL" id="CABPSJ010000009">
    <property type="protein sequence ID" value="VVE53750.1"/>
    <property type="molecule type" value="Genomic_DNA"/>
</dbReference>
<evidence type="ECO:0000313" key="3">
    <source>
        <dbReference type="Proteomes" id="UP000337189"/>
    </source>
</evidence>
<gene>
    <name evidence="2" type="ORF">PCO31110_04923</name>
</gene>
<reference evidence="2 3" key="1">
    <citation type="submission" date="2019-08" db="EMBL/GenBank/DDBJ databases">
        <authorList>
            <person name="Peeters C."/>
        </authorList>
    </citation>
    <scope>NUCLEOTIDE SEQUENCE [LARGE SCALE GENOMIC DNA]</scope>
    <source>
        <strain evidence="2 3">LMG 31110</strain>
    </source>
</reference>